<dbReference type="Pfam" id="PF08281">
    <property type="entry name" value="Sigma70_r4_2"/>
    <property type="match status" value="1"/>
</dbReference>
<evidence type="ECO:0000256" key="3">
    <source>
        <dbReference type="ARBA" id="ARBA00023082"/>
    </source>
</evidence>
<dbReference type="SUPFAM" id="SSF88946">
    <property type="entry name" value="Sigma2 domain of RNA polymerase sigma factors"/>
    <property type="match status" value="1"/>
</dbReference>
<evidence type="ECO:0000256" key="2">
    <source>
        <dbReference type="ARBA" id="ARBA00023015"/>
    </source>
</evidence>
<dbReference type="InterPro" id="IPR014284">
    <property type="entry name" value="RNA_pol_sigma-70_dom"/>
</dbReference>
<dbReference type="GO" id="GO:0003677">
    <property type="term" value="F:DNA binding"/>
    <property type="evidence" value="ECO:0007669"/>
    <property type="project" value="InterPro"/>
</dbReference>
<dbReference type="RefSeq" id="WP_343335194.1">
    <property type="nucleotide sequence ID" value="NZ_JAPOHD010000064.1"/>
</dbReference>
<gene>
    <name evidence="7" type="ORF">OU798_21155</name>
</gene>
<keyword evidence="4" id="KW-0804">Transcription</keyword>
<evidence type="ECO:0000259" key="6">
    <source>
        <dbReference type="Pfam" id="PF08281"/>
    </source>
</evidence>
<evidence type="ECO:0000256" key="1">
    <source>
        <dbReference type="ARBA" id="ARBA00010641"/>
    </source>
</evidence>
<dbReference type="InterPro" id="IPR013249">
    <property type="entry name" value="RNA_pol_sigma70_r4_t2"/>
</dbReference>
<dbReference type="InterPro" id="IPR013324">
    <property type="entry name" value="RNA_pol_sigma_r3/r4-like"/>
</dbReference>
<accession>A0A9X3FGQ9</accession>
<keyword evidence="2" id="KW-0805">Transcription regulation</keyword>
<keyword evidence="3" id="KW-0731">Sigma factor</keyword>
<dbReference type="InterPro" id="IPR007627">
    <property type="entry name" value="RNA_pol_sigma70_r2"/>
</dbReference>
<dbReference type="InterPro" id="IPR039425">
    <property type="entry name" value="RNA_pol_sigma-70-like"/>
</dbReference>
<dbReference type="NCBIfam" id="TIGR02937">
    <property type="entry name" value="sigma70-ECF"/>
    <property type="match status" value="1"/>
</dbReference>
<evidence type="ECO:0000256" key="4">
    <source>
        <dbReference type="ARBA" id="ARBA00023163"/>
    </source>
</evidence>
<organism evidence="7 8">
    <name type="scientific">Draconibacterium aestuarii</name>
    <dbReference type="NCBI Taxonomy" id="2998507"/>
    <lineage>
        <taxon>Bacteria</taxon>
        <taxon>Pseudomonadati</taxon>
        <taxon>Bacteroidota</taxon>
        <taxon>Bacteroidia</taxon>
        <taxon>Marinilabiliales</taxon>
        <taxon>Prolixibacteraceae</taxon>
        <taxon>Draconibacterium</taxon>
    </lineage>
</organism>
<evidence type="ECO:0000313" key="7">
    <source>
        <dbReference type="EMBL" id="MCY1722870.1"/>
    </source>
</evidence>
<dbReference type="PANTHER" id="PTHR43133:SF51">
    <property type="entry name" value="RNA POLYMERASE SIGMA FACTOR"/>
    <property type="match status" value="1"/>
</dbReference>
<dbReference type="InterPro" id="IPR013325">
    <property type="entry name" value="RNA_pol_sigma_r2"/>
</dbReference>
<comment type="similarity">
    <text evidence="1">Belongs to the sigma-70 factor family. ECF subfamily.</text>
</comment>
<dbReference type="GO" id="GO:0016987">
    <property type="term" value="F:sigma factor activity"/>
    <property type="evidence" value="ECO:0007669"/>
    <property type="project" value="UniProtKB-KW"/>
</dbReference>
<evidence type="ECO:0000313" key="8">
    <source>
        <dbReference type="Proteomes" id="UP001145087"/>
    </source>
</evidence>
<dbReference type="Gene3D" id="1.10.1740.10">
    <property type="match status" value="1"/>
</dbReference>
<feature type="domain" description="RNA polymerase sigma factor 70 region 4 type 2" evidence="6">
    <location>
        <begin position="116"/>
        <end position="164"/>
    </location>
</feature>
<dbReference type="GO" id="GO:0006352">
    <property type="term" value="P:DNA-templated transcription initiation"/>
    <property type="evidence" value="ECO:0007669"/>
    <property type="project" value="InterPro"/>
</dbReference>
<proteinExistence type="inferred from homology"/>
<name>A0A9X3FGQ9_9BACT</name>
<evidence type="ECO:0000259" key="5">
    <source>
        <dbReference type="Pfam" id="PF04542"/>
    </source>
</evidence>
<dbReference type="EMBL" id="JAPOHD010000064">
    <property type="protein sequence ID" value="MCY1722870.1"/>
    <property type="molecule type" value="Genomic_DNA"/>
</dbReference>
<dbReference type="Pfam" id="PF04542">
    <property type="entry name" value="Sigma70_r2"/>
    <property type="match status" value="1"/>
</dbReference>
<protein>
    <submittedName>
        <fullName evidence="7">RNA polymerase sigma factor</fullName>
    </submittedName>
</protein>
<dbReference type="Proteomes" id="UP001145087">
    <property type="component" value="Unassembled WGS sequence"/>
</dbReference>
<keyword evidence="8" id="KW-1185">Reference proteome</keyword>
<reference evidence="7" key="1">
    <citation type="submission" date="2022-11" db="EMBL/GenBank/DDBJ databases">
        <title>Marilongibacter aestuarii gen. nov., sp. nov., isolated from tidal flat sediment.</title>
        <authorList>
            <person name="Jiayan W."/>
        </authorList>
    </citation>
    <scope>NUCLEOTIDE SEQUENCE</scope>
    <source>
        <strain evidence="7">Z1-6</strain>
    </source>
</reference>
<dbReference type="InterPro" id="IPR036388">
    <property type="entry name" value="WH-like_DNA-bd_sf"/>
</dbReference>
<feature type="domain" description="RNA polymerase sigma-70 region 2" evidence="5">
    <location>
        <begin position="21"/>
        <end position="87"/>
    </location>
</feature>
<dbReference type="SUPFAM" id="SSF88659">
    <property type="entry name" value="Sigma3 and sigma4 domains of RNA polymerase sigma factors"/>
    <property type="match status" value="1"/>
</dbReference>
<dbReference type="Gene3D" id="1.10.10.10">
    <property type="entry name" value="Winged helix-like DNA-binding domain superfamily/Winged helix DNA-binding domain"/>
    <property type="match status" value="1"/>
</dbReference>
<sequence>MVEELYIKKILNGDTEAFRYFVTQYKDLAFSLAVSVVKDEFTAADVVQEAFVKAFEHLKSFKGKSKFSSWLMRIVINEAYKVVRRNKVNYTDELLELEEISKDALKEADQKFYVNEVLKIMAPNESLVLRLYYLNENNILEICEMTGWAESKVKVTLHRARKSMEQKMKKLLSTEVESLI</sequence>
<comment type="caution">
    <text evidence="7">The sequence shown here is derived from an EMBL/GenBank/DDBJ whole genome shotgun (WGS) entry which is preliminary data.</text>
</comment>
<dbReference type="AlphaFoldDB" id="A0A9X3FGQ9"/>
<dbReference type="PANTHER" id="PTHR43133">
    <property type="entry name" value="RNA POLYMERASE ECF-TYPE SIGMA FACTO"/>
    <property type="match status" value="1"/>
</dbReference>